<organism evidence="10 11">
    <name type="scientific">Bifidobacterium apri</name>
    <dbReference type="NCBI Taxonomy" id="1769423"/>
    <lineage>
        <taxon>Bacteria</taxon>
        <taxon>Bacillati</taxon>
        <taxon>Actinomycetota</taxon>
        <taxon>Actinomycetes</taxon>
        <taxon>Bifidobacteriales</taxon>
        <taxon>Bifidobacteriaceae</taxon>
        <taxon>Bifidobacterium</taxon>
    </lineage>
</organism>
<feature type="transmembrane region" description="Helical" evidence="7">
    <location>
        <begin position="389"/>
        <end position="408"/>
    </location>
</feature>
<evidence type="ECO:0000313" key="11">
    <source>
        <dbReference type="Proteomes" id="UP000440041"/>
    </source>
</evidence>
<dbReference type="Pfam" id="PF12704">
    <property type="entry name" value="MacB_PCD"/>
    <property type="match status" value="1"/>
</dbReference>
<dbReference type="InterPro" id="IPR050250">
    <property type="entry name" value="Macrolide_Exporter_MacB"/>
</dbReference>
<evidence type="ECO:0000256" key="2">
    <source>
        <dbReference type="ARBA" id="ARBA00022475"/>
    </source>
</evidence>
<keyword evidence="2" id="KW-1003">Cell membrane</keyword>
<dbReference type="PANTHER" id="PTHR30572">
    <property type="entry name" value="MEMBRANE COMPONENT OF TRANSPORTER-RELATED"/>
    <property type="match status" value="1"/>
</dbReference>
<protein>
    <submittedName>
        <fullName evidence="10">ABC transporter related protein</fullName>
    </submittedName>
</protein>
<keyword evidence="4 7" id="KW-1133">Transmembrane helix</keyword>
<dbReference type="EMBL" id="WBSO01000004">
    <property type="protein sequence ID" value="KAB8299475.1"/>
    <property type="molecule type" value="Genomic_DNA"/>
</dbReference>
<keyword evidence="11" id="KW-1185">Reference proteome</keyword>
<dbReference type="InterPro" id="IPR025857">
    <property type="entry name" value="MacB_PCD"/>
</dbReference>
<gene>
    <name evidence="10" type="ORF">DSM100238_0907</name>
</gene>
<dbReference type="Proteomes" id="UP000440041">
    <property type="component" value="Unassembled WGS sequence"/>
</dbReference>
<evidence type="ECO:0000256" key="7">
    <source>
        <dbReference type="SAM" id="Phobius"/>
    </source>
</evidence>
<comment type="similarity">
    <text evidence="6">Belongs to the ABC-4 integral membrane protein family.</text>
</comment>
<evidence type="ECO:0000313" key="10">
    <source>
        <dbReference type="EMBL" id="KAB8299475.1"/>
    </source>
</evidence>
<keyword evidence="5 7" id="KW-0472">Membrane</keyword>
<feature type="domain" description="ABC3 transporter permease C-terminal" evidence="8">
    <location>
        <begin position="307"/>
        <end position="419"/>
    </location>
</feature>
<reference evidence="10 11" key="1">
    <citation type="submission" date="2019-09" db="EMBL/GenBank/DDBJ databases">
        <title>Characterization of the phylogenetic diversity of two novel species belonging to the genus Bifidobacterium: Bifidobacterium cebidarum sp. nov. and Bifidobacterium leontopitheci sp. nov.</title>
        <authorList>
            <person name="Lugli G.A."/>
            <person name="Duranti S."/>
            <person name="Milani C."/>
            <person name="Turroni F."/>
            <person name="Ventura M."/>
        </authorList>
    </citation>
    <scope>NUCLEOTIDE SEQUENCE [LARGE SCALE GENOMIC DNA]</scope>
    <source>
        <strain evidence="10 11">DSM 100238</strain>
    </source>
</reference>
<feature type="transmembrane region" description="Helical" evidence="7">
    <location>
        <begin position="303"/>
        <end position="327"/>
    </location>
</feature>
<comment type="subcellular location">
    <subcellularLocation>
        <location evidence="1">Cell membrane</location>
        <topology evidence="1">Multi-pass membrane protein</topology>
    </subcellularLocation>
</comment>
<evidence type="ECO:0000256" key="5">
    <source>
        <dbReference type="ARBA" id="ARBA00023136"/>
    </source>
</evidence>
<evidence type="ECO:0000256" key="4">
    <source>
        <dbReference type="ARBA" id="ARBA00022989"/>
    </source>
</evidence>
<keyword evidence="3 7" id="KW-0812">Transmembrane</keyword>
<dbReference type="Pfam" id="PF02687">
    <property type="entry name" value="FtsX"/>
    <property type="match status" value="1"/>
</dbReference>
<dbReference type="GO" id="GO:0005886">
    <property type="term" value="C:plasma membrane"/>
    <property type="evidence" value="ECO:0007669"/>
    <property type="project" value="UniProtKB-SubCell"/>
</dbReference>
<evidence type="ECO:0000256" key="1">
    <source>
        <dbReference type="ARBA" id="ARBA00004651"/>
    </source>
</evidence>
<dbReference type="PANTHER" id="PTHR30572:SF4">
    <property type="entry name" value="ABC TRANSPORTER PERMEASE YTRF"/>
    <property type="match status" value="1"/>
</dbReference>
<dbReference type="OrthoDB" id="9780560at2"/>
<accession>A0A6A2V9M2</accession>
<evidence type="ECO:0000259" key="9">
    <source>
        <dbReference type="Pfam" id="PF12704"/>
    </source>
</evidence>
<name>A0A6A2V9M2_9BIFI</name>
<evidence type="ECO:0000256" key="6">
    <source>
        <dbReference type="ARBA" id="ARBA00038076"/>
    </source>
</evidence>
<sequence>MHSEWNFHAGHPENGSWPDRYRGSSIRCVDVFREVVASLCAQPGRTILTLFGTVLGVAAFVAVTGIVQTATGQISDGFSQLEATTVRVTDQEPKLAGDASLGFPIDTAERLCNLNGVSDATLMWVVDDEAHPLSIATDPYTEASMLPGYSVIAADNHIAGFADHGMTAGSALDAFQVDTGVRAAMLGSQTAKRLGITDLAVPRTIYLGGESFSVIGIMSSSSRIPQLDTSVVIPDTVALGWLGAPTQRNPARAVASTETGAASLIARQAPYALRADAPERALADAPQDWSKATRGVRKSMTGLVAGLAGLSLLIGCVSIAGATMASVTERIPEFGLRRSLGARTTDIAIQIITETAVIGIIGGLLGGNIGLVIIVVVSISQSWTAVVDPLLLLLGPVIGVISGVAAGICPAVRASRISPIGALQHG</sequence>
<feature type="transmembrane region" description="Helical" evidence="7">
    <location>
        <begin position="47"/>
        <end position="67"/>
    </location>
</feature>
<proteinExistence type="inferred from homology"/>
<dbReference type="InterPro" id="IPR003838">
    <property type="entry name" value="ABC3_permease_C"/>
</dbReference>
<dbReference type="AlphaFoldDB" id="A0A6A2V9M2"/>
<comment type="caution">
    <text evidence="10">The sequence shown here is derived from an EMBL/GenBank/DDBJ whole genome shotgun (WGS) entry which is preliminary data.</text>
</comment>
<dbReference type="GO" id="GO:0022857">
    <property type="term" value="F:transmembrane transporter activity"/>
    <property type="evidence" value="ECO:0007669"/>
    <property type="project" value="TreeGrafter"/>
</dbReference>
<feature type="transmembrane region" description="Helical" evidence="7">
    <location>
        <begin position="347"/>
        <end position="377"/>
    </location>
</feature>
<evidence type="ECO:0000256" key="3">
    <source>
        <dbReference type="ARBA" id="ARBA00022692"/>
    </source>
</evidence>
<evidence type="ECO:0000259" key="8">
    <source>
        <dbReference type="Pfam" id="PF02687"/>
    </source>
</evidence>
<feature type="domain" description="MacB-like periplasmic core" evidence="9">
    <location>
        <begin position="46"/>
        <end position="238"/>
    </location>
</feature>